<dbReference type="EMBL" id="CP010777">
    <property type="protein sequence ID" value="AKQ46715.1"/>
    <property type="molecule type" value="Genomic_DNA"/>
</dbReference>
<dbReference type="KEGG" id="ruf:TH63_15550"/>
<gene>
    <name evidence="7" type="ORF">TH63_15550</name>
</gene>
<name>A0A0H4VLN7_9BACT</name>
<evidence type="ECO:0000256" key="3">
    <source>
        <dbReference type="ARBA" id="ARBA00022989"/>
    </source>
</evidence>
<dbReference type="GO" id="GO:0016020">
    <property type="term" value="C:membrane"/>
    <property type="evidence" value="ECO:0007669"/>
    <property type="project" value="UniProtKB-SubCell"/>
</dbReference>
<dbReference type="Pfam" id="PF06271">
    <property type="entry name" value="RDD"/>
    <property type="match status" value="1"/>
</dbReference>
<evidence type="ECO:0000256" key="4">
    <source>
        <dbReference type="ARBA" id="ARBA00023136"/>
    </source>
</evidence>
<accession>A0A0H4VLN7</accession>
<dbReference type="AlphaFoldDB" id="A0A0H4VLN7"/>
<dbReference type="RefSeq" id="WP_048921749.1">
    <property type="nucleotide sequence ID" value="NZ_CP010777.1"/>
</dbReference>
<evidence type="ECO:0000313" key="7">
    <source>
        <dbReference type="EMBL" id="AKQ46715.1"/>
    </source>
</evidence>
<feature type="transmembrane region" description="Helical" evidence="5">
    <location>
        <begin position="25"/>
        <end position="48"/>
    </location>
</feature>
<evidence type="ECO:0000259" key="6">
    <source>
        <dbReference type="Pfam" id="PF06271"/>
    </source>
</evidence>
<dbReference type="InterPro" id="IPR010432">
    <property type="entry name" value="RDD"/>
</dbReference>
<dbReference type="PATRIC" id="fig|1379910.4.peg.3388"/>
<keyword evidence="3 5" id="KW-1133">Transmembrane helix</keyword>
<keyword evidence="4 5" id="KW-0472">Membrane</keyword>
<dbReference type="PANTHER" id="PTHR38480">
    <property type="entry name" value="SLR0254 PROTEIN"/>
    <property type="match status" value="1"/>
</dbReference>
<evidence type="ECO:0000313" key="8">
    <source>
        <dbReference type="Proteomes" id="UP000036458"/>
    </source>
</evidence>
<evidence type="ECO:0000256" key="2">
    <source>
        <dbReference type="ARBA" id="ARBA00022692"/>
    </source>
</evidence>
<dbReference type="Proteomes" id="UP000036458">
    <property type="component" value="Chromosome"/>
</dbReference>
<feature type="domain" description="RDD" evidence="6">
    <location>
        <begin position="19"/>
        <end position="139"/>
    </location>
</feature>
<dbReference type="PANTHER" id="PTHR38480:SF1">
    <property type="entry name" value="SLR0254 PROTEIN"/>
    <property type="match status" value="1"/>
</dbReference>
<protein>
    <recommendedName>
        <fullName evidence="6">RDD domain-containing protein</fullName>
    </recommendedName>
</protein>
<proteinExistence type="predicted"/>
<evidence type="ECO:0000256" key="1">
    <source>
        <dbReference type="ARBA" id="ARBA00004141"/>
    </source>
</evidence>
<dbReference type="STRING" id="1379910.TH63_15550"/>
<feature type="transmembrane region" description="Helical" evidence="5">
    <location>
        <begin position="105"/>
        <end position="126"/>
    </location>
</feature>
<feature type="transmembrane region" description="Helical" evidence="5">
    <location>
        <begin position="54"/>
        <end position="74"/>
    </location>
</feature>
<keyword evidence="8" id="KW-1185">Reference proteome</keyword>
<comment type="subcellular location">
    <subcellularLocation>
        <location evidence="1">Membrane</location>
        <topology evidence="1">Multi-pass membrane protein</topology>
    </subcellularLocation>
</comment>
<dbReference type="OrthoDB" id="9814143at2"/>
<reference evidence="7 8" key="1">
    <citation type="submission" date="2015-01" db="EMBL/GenBank/DDBJ databases">
        <title>Rufibacter sp./DG31D/ whole genome sequencing.</title>
        <authorList>
            <person name="Kim M.K."/>
            <person name="Srinivasan S."/>
            <person name="Lee J.-J."/>
        </authorList>
    </citation>
    <scope>NUCLEOTIDE SEQUENCE [LARGE SCALE GENOMIC DNA]</scope>
    <source>
        <strain evidence="7 8">DG31D</strain>
    </source>
</reference>
<organism evidence="7 8">
    <name type="scientific">Rufibacter radiotolerans</name>
    <dbReference type="NCBI Taxonomy" id="1379910"/>
    <lineage>
        <taxon>Bacteria</taxon>
        <taxon>Pseudomonadati</taxon>
        <taxon>Bacteroidota</taxon>
        <taxon>Cytophagia</taxon>
        <taxon>Cytophagales</taxon>
        <taxon>Hymenobacteraceae</taxon>
        <taxon>Rufibacter</taxon>
    </lineage>
</organism>
<evidence type="ECO:0000256" key="5">
    <source>
        <dbReference type="SAM" id="Phobius"/>
    </source>
</evidence>
<keyword evidence="2 5" id="KW-0812">Transmembrane</keyword>
<sequence>MDTIKIRTTQNVEVEYAIASIGDRILAYLVDGAIYLGWIIVFALANVYLGLSGVWYLAVLIPIMFYHLLCEIFMNGQSLGKRAIDLKVVKLSGHAPSVGDYLLRWVFRLLDISLLSGFVAIITIAVNGKGQRLGDIAAGTSVIKTTPVRRRNAFQVQLEDNYTIVFPEVAVLSDKDMALLRKLLFKAIQYKNETLLHRIAERAKEVMEVRPEMSDRDFLKTVIKDYHHLTAGVEA</sequence>